<dbReference type="AlphaFoldDB" id="A0A9P0DQW6"/>
<evidence type="ECO:0000313" key="3">
    <source>
        <dbReference type="EMBL" id="CAH1183325.1"/>
    </source>
</evidence>
<dbReference type="Proteomes" id="UP001153737">
    <property type="component" value="Chromosome 9"/>
</dbReference>
<proteinExistence type="predicted"/>
<feature type="region of interest" description="Disordered" evidence="1">
    <location>
        <begin position="142"/>
        <end position="163"/>
    </location>
</feature>
<keyword evidence="4" id="KW-1185">Reference proteome</keyword>
<dbReference type="Pfam" id="PF11952">
    <property type="entry name" value="XTBD"/>
    <property type="match status" value="1"/>
</dbReference>
<organism evidence="3 4">
    <name type="scientific">Phaedon cochleariae</name>
    <name type="common">Mustard beetle</name>
    <dbReference type="NCBI Taxonomy" id="80249"/>
    <lineage>
        <taxon>Eukaryota</taxon>
        <taxon>Metazoa</taxon>
        <taxon>Ecdysozoa</taxon>
        <taxon>Arthropoda</taxon>
        <taxon>Hexapoda</taxon>
        <taxon>Insecta</taxon>
        <taxon>Pterygota</taxon>
        <taxon>Neoptera</taxon>
        <taxon>Endopterygota</taxon>
        <taxon>Coleoptera</taxon>
        <taxon>Polyphaga</taxon>
        <taxon>Cucujiformia</taxon>
        <taxon>Chrysomeloidea</taxon>
        <taxon>Chrysomelidae</taxon>
        <taxon>Chrysomelinae</taxon>
        <taxon>Chrysomelini</taxon>
        <taxon>Phaedon</taxon>
    </lineage>
</organism>
<protein>
    <recommendedName>
        <fullName evidence="2">XRN2-binding (XTBD) domain-containing protein</fullName>
    </recommendedName>
</protein>
<evidence type="ECO:0000259" key="2">
    <source>
        <dbReference type="PROSITE" id="PS51827"/>
    </source>
</evidence>
<gene>
    <name evidence="3" type="ORF">PHAECO_LOCUS13074</name>
</gene>
<name>A0A9P0DQW6_PHACE</name>
<feature type="domain" description="XRN2-binding (XTBD)" evidence="2">
    <location>
        <begin position="58"/>
        <end position="142"/>
    </location>
</feature>
<dbReference type="PROSITE" id="PS51827">
    <property type="entry name" value="XTBD"/>
    <property type="match status" value="1"/>
</dbReference>
<dbReference type="OrthoDB" id="2359216at2759"/>
<evidence type="ECO:0000256" key="1">
    <source>
        <dbReference type="SAM" id="MobiDB-lite"/>
    </source>
</evidence>
<accession>A0A9P0DQW6</accession>
<dbReference type="InterPro" id="IPR021859">
    <property type="entry name" value="XTBD"/>
</dbReference>
<dbReference type="PANTHER" id="PTHR48430:SF1">
    <property type="entry name" value="PARTNER OF XRN-2 PROTEIN 1"/>
    <property type="match status" value="1"/>
</dbReference>
<reference evidence="3" key="2">
    <citation type="submission" date="2022-10" db="EMBL/GenBank/DDBJ databases">
        <authorList>
            <consortium name="ENA_rothamsted_submissions"/>
            <consortium name="culmorum"/>
            <person name="King R."/>
        </authorList>
    </citation>
    <scope>NUCLEOTIDE SEQUENCE</scope>
</reference>
<evidence type="ECO:0000313" key="4">
    <source>
        <dbReference type="Proteomes" id="UP001153737"/>
    </source>
</evidence>
<dbReference type="PANTHER" id="PTHR48430">
    <property type="entry name" value="PARTNER OF XRN-2 PROTEIN 1"/>
    <property type="match status" value="1"/>
</dbReference>
<reference evidence="3" key="1">
    <citation type="submission" date="2022-01" db="EMBL/GenBank/DDBJ databases">
        <authorList>
            <person name="King R."/>
        </authorList>
    </citation>
    <scope>NUCLEOTIDE SEQUENCE</scope>
</reference>
<sequence>MVLNQGSLKIDGIPEVRITITKKNVVKINIVNPKFHNKDIIQIKSFKMTTSFPTNWDIEDYKDDTEPDEHWELRKAFMEAHKGKFSEEYLVALARTFTNIEFMGCSYPAALMVRIAELSKDVAHDYREIKKTKLQRTFVSASNAAENKIKRRRTDPGSAPPRK</sequence>
<dbReference type="EMBL" id="OU896715">
    <property type="protein sequence ID" value="CAH1183325.1"/>
    <property type="molecule type" value="Genomic_DNA"/>
</dbReference>